<evidence type="ECO:0000313" key="2">
    <source>
        <dbReference type="EMBL" id="KGT74617.1"/>
    </source>
</evidence>
<gene>
    <name evidence="2" type="ORF">MA20_38260</name>
</gene>
<accession>A0A0A3XJN7</accession>
<sequence length="63" mass="7018">MAMDNRRLGRSLLEATYVRKRSAIALLFLSGLLVIGGTIWLFKPAVISMLEPIADFLHLFIAS</sequence>
<evidence type="ECO:0000313" key="3">
    <source>
        <dbReference type="Proteomes" id="UP000030377"/>
    </source>
</evidence>
<dbReference type="EMBL" id="JRPN01000029">
    <property type="protein sequence ID" value="KGT74617.1"/>
    <property type="molecule type" value="Genomic_DNA"/>
</dbReference>
<name>A0A0A3XJN7_BRAJP</name>
<feature type="transmembrane region" description="Helical" evidence="1">
    <location>
        <begin position="21"/>
        <end position="42"/>
    </location>
</feature>
<proteinExistence type="predicted"/>
<organism evidence="2 3">
    <name type="scientific">Bradyrhizobium japonicum</name>
    <dbReference type="NCBI Taxonomy" id="375"/>
    <lineage>
        <taxon>Bacteria</taxon>
        <taxon>Pseudomonadati</taxon>
        <taxon>Pseudomonadota</taxon>
        <taxon>Alphaproteobacteria</taxon>
        <taxon>Hyphomicrobiales</taxon>
        <taxon>Nitrobacteraceae</taxon>
        <taxon>Bradyrhizobium</taxon>
    </lineage>
</organism>
<reference evidence="2 3" key="1">
    <citation type="submission" date="2014-09" db="EMBL/GenBank/DDBJ databases">
        <title>Draft genome of Bradyrhizobium japonicum Is-34.</title>
        <authorList>
            <person name="Tsurumaru H."/>
            <person name="Yamakawa T."/>
            <person name="Hashimoto S."/>
            <person name="Okizaki K."/>
            <person name="Kanesaki Y."/>
            <person name="Yoshikawa H."/>
            <person name="Yajima S."/>
        </authorList>
    </citation>
    <scope>NUCLEOTIDE SEQUENCE [LARGE SCALE GENOMIC DNA]</scope>
    <source>
        <strain evidence="2 3">Is-34</strain>
    </source>
</reference>
<keyword evidence="1" id="KW-0472">Membrane</keyword>
<protein>
    <submittedName>
        <fullName evidence="2">Uncharacterized protein</fullName>
    </submittedName>
</protein>
<comment type="caution">
    <text evidence="2">The sequence shown here is derived from an EMBL/GenBank/DDBJ whole genome shotgun (WGS) entry which is preliminary data.</text>
</comment>
<keyword evidence="1" id="KW-0812">Transmembrane</keyword>
<dbReference type="AlphaFoldDB" id="A0A0A3XJN7"/>
<dbReference type="Proteomes" id="UP000030377">
    <property type="component" value="Unassembled WGS sequence"/>
</dbReference>
<evidence type="ECO:0000256" key="1">
    <source>
        <dbReference type="SAM" id="Phobius"/>
    </source>
</evidence>
<keyword evidence="1" id="KW-1133">Transmembrane helix</keyword>